<name>A0A1Y2I992_TRAC3</name>
<gene>
    <name evidence="1" type="ORF">PYCCODRAFT_1110455</name>
</gene>
<accession>A0A1Y2I992</accession>
<reference evidence="1 2" key="1">
    <citation type="journal article" date="2015" name="Biotechnol. Biofuels">
        <title>Enhanced degradation of softwood versus hardwood by the white-rot fungus Pycnoporus coccineus.</title>
        <authorList>
            <person name="Couturier M."/>
            <person name="Navarro D."/>
            <person name="Chevret D."/>
            <person name="Henrissat B."/>
            <person name="Piumi F."/>
            <person name="Ruiz-Duenas F.J."/>
            <person name="Martinez A.T."/>
            <person name="Grigoriev I.V."/>
            <person name="Riley R."/>
            <person name="Lipzen A."/>
            <person name="Berrin J.G."/>
            <person name="Master E.R."/>
            <person name="Rosso M.N."/>
        </authorList>
    </citation>
    <scope>NUCLEOTIDE SEQUENCE [LARGE SCALE GENOMIC DNA]</scope>
    <source>
        <strain evidence="1 2">BRFM310</strain>
    </source>
</reference>
<evidence type="ECO:0000313" key="2">
    <source>
        <dbReference type="Proteomes" id="UP000193067"/>
    </source>
</evidence>
<keyword evidence="2" id="KW-1185">Reference proteome</keyword>
<dbReference type="EMBL" id="KZ084147">
    <property type="protein sequence ID" value="OSC97718.1"/>
    <property type="molecule type" value="Genomic_DNA"/>
</dbReference>
<organism evidence="1 2">
    <name type="scientific">Trametes coccinea (strain BRFM310)</name>
    <name type="common">Pycnoporus coccineus</name>
    <dbReference type="NCBI Taxonomy" id="1353009"/>
    <lineage>
        <taxon>Eukaryota</taxon>
        <taxon>Fungi</taxon>
        <taxon>Dikarya</taxon>
        <taxon>Basidiomycota</taxon>
        <taxon>Agaricomycotina</taxon>
        <taxon>Agaricomycetes</taxon>
        <taxon>Polyporales</taxon>
        <taxon>Polyporaceae</taxon>
        <taxon>Trametes</taxon>
    </lineage>
</organism>
<evidence type="ECO:0000313" key="1">
    <source>
        <dbReference type="EMBL" id="OSC97718.1"/>
    </source>
</evidence>
<protein>
    <submittedName>
        <fullName evidence="1">Uncharacterized protein</fullName>
    </submittedName>
</protein>
<proteinExistence type="predicted"/>
<dbReference type="AlphaFoldDB" id="A0A1Y2I992"/>
<sequence length="164" mass="18206">MTCYISRDCLRPPRLLRYRPTSPRTGGFYLGRLVLRASQTGPDEPSFLCVRRHGGRSACLEARENLRRHDSTTIPPPLRLRRRCPIRLPCRRARCPGWSHGPADAPRPFSTWLAPGRFASTVRSNANTVVVQLTAPDSPPFLLAVEGGQPTHSDGEEPSVLDIG</sequence>
<dbReference type="Proteomes" id="UP000193067">
    <property type="component" value="Unassembled WGS sequence"/>
</dbReference>